<dbReference type="InterPro" id="IPR043128">
    <property type="entry name" value="Rev_trsase/Diguanyl_cyclase"/>
</dbReference>
<dbReference type="Gene3D" id="3.30.70.270">
    <property type="match status" value="1"/>
</dbReference>
<proteinExistence type="predicted"/>
<evidence type="ECO:0008006" key="4">
    <source>
        <dbReference type="Google" id="ProtNLM"/>
    </source>
</evidence>
<dbReference type="AlphaFoldDB" id="A0AAF0TGB0"/>
<accession>A0AAF0TGB0</accession>
<evidence type="ECO:0000313" key="3">
    <source>
        <dbReference type="Proteomes" id="UP001234989"/>
    </source>
</evidence>
<evidence type="ECO:0000256" key="1">
    <source>
        <dbReference type="SAM" id="MobiDB-lite"/>
    </source>
</evidence>
<sequence>MMVMECRTTMVIKKMGISRLMIHAQPIEEEKLKERSRDAKRVKTSDSDFSHSWSDGHECSRSEDEHVDHLRIVLQVLKDQQLFPKFSKCEFWLRSVALLGYIVSGKGIKVDPKKTDVVKS</sequence>
<reference evidence="2" key="1">
    <citation type="submission" date="2023-08" db="EMBL/GenBank/DDBJ databases">
        <title>A de novo genome assembly of Solanum verrucosum Schlechtendal, a Mexican diploid species geographically isolated from the other diploid A-genome species in potato relatives.</title>
        <authorList>
            <person name="Hosaka K."/>
        </authorList>
    </citation>
    <scope>NUCLEOTIDE SEQUENCE</scope>
    <source>
        <tissue evidence="2">Young leaves</tissue>
    </source>
</reference>
<protein>
    <recommendedName>
        <fullName evidence="4">Reverse transcriptase</fullName>
    </recommendedName>
</protein>
<name>A0AAF0TGB0_SOLVR</name>
<feature type="region of interest" description="Disordered" evidence="1">
    <location>
        <begin position="31"/>
        <end position="60"/>
    </location>
</feature>
<keyword evidence="3" id="KW-1185">Reference proteome</keyword>
<organism evidence="2 3">
    <name type="scientific">Solanum verrucosum</name>
    <dbReference type="NCBI Taxonomy" id="315347"/>
    <lineage>
        <taxon>Eukaryota</taxon>
        <taxon>Viridiplantae</taxon>
        <taxon>Streptophyta</taxon>
        <taxon>Embryophyta</taxon>
        <taxon>Tracheophyta</taxon>
        <taxon>Spermatophyta</taxon>
        <taxon>Magnoliopsida</taxon>
        <taxon>eudicotyledons</taxon>
        <taxon>Gunneridae</taxon>
        <taxon>Pentapetalae</taxon>
        <taxon>asterids</taxon>
        <taxon>lamiids</taxon>
        <taxon>Solanales</taxon>
        <taxon>Solanaceae</taxon>
        <taxon>Solanoideae</taxon>
        <taxon>Solaneae</taxon>
        <taxon>Solanum</taxon>
    </lineage>
</organism>
<dbReference type="EMBL" id="CP133614">
    <property type="protein sequence ID" value="WMV19432.1"/>
    <property type="molecule type" value="Genomic_DNA"/>
</dbReference>
<dbReference type="Proteomes" id="UP001234989">
    <property type="component" value="Chromosome 3"/>
</dbReference>
<gene>
    <name evidence="2" type="ORF">MTR67_012817</name>
</gene>
<dbReference type="InterPro" id="IPR043502">
    <property type="entry name" value="DNA/RNA_pol_sf"/>
</dbReference>
<evidence type="ECO:0000313" key="2">
    <source>
        <dbReference type="EMBL" id="WMV19432.1"/>
    </source>
</evidence>
<dbReference type="SUPFAM" id="SSF56672">
    <property type="entry name" value="DNA/RNA polymerases"/>
    <property type="match status" value="1"/>
</dbReference>